<evidence type="ECO:0000313" key="14">
    <source>
        <dbReference type="Proteomes" id="UP000050277"/>
    </source>
</evidence>
<evidence type="ECO:0000256" key="8">
    <source>
        <dbReference type="ARBA" id="ARBA00022884"/>
    </source>
</evidence>
<evidence type="ECO:0000256" key="5">
    <source>
        <dbReference type="ARBA" id="ARBA00022741"/>
    </source>
</evidence>
<dbReference type="GO" id="GO:0003924">
    <property type="term" value="F:GTPase activity"/>
    <property type="evidence" value="ECO:0007669"/>
    <property type="project" value="UniProtKB-UniRule"/>
</dbReference>
<evidence type="ECO:0000256" key="10">
    <source>
        <dbReference type="HAMAP-Rule" id="MF_01820"/>
    </source>
</evidence>
<comment type="cofactor">
    <cofactor evidence="10">
        <name>Zn(2+)</name>
        <dbReference type="ChEBI" id="CHEBI:29105"/>
    </cofactor>
    <text evidence="10">Binds 1 zinc ion per subunit.</text>
</comment>
<dbReference type="InterPro" id="IPR004881">
    <property type="entry name" value="Ribosome_biogen_GTPase_RsgA"/>
</dbReference>
<dbReference type="InterPro" id="IPR010914">
    <property type="entry name" value="RsgA_GTPase_dom"/>
</dbReference>
<dbReference type="InterPro" id="IPR027417">
    <property type="entry name" value="P-loop_NTPase"/>
</dbReference>
<dbReference type="EMBL" id="LGKP01000032">
    <property type="protein sequence ID" value="KPL81914.1"/>
    <property type="molecule type" value="Genomic_DNA"/>
</dbReference>
<feature type="domain" description="EngC GTPase" evidence="11">
    <location>
        <begin position="86"/>
        <end position="232"/>
    </location>
</feature>
<comment type="subunit">
    <text evidence="10">Monomer. Associates with 30S ribosomal subunit, binds 16S rRNA.</text>
</comment>
<evidence type="ECO:0000256" key="4">
    <source>
        <dbReference type="ARBA" id="ARBA00022730"/>
    </source>
</evidence>
<evidence type="ECO:0000256" key="2">
    <source>
        <dbReference type="ARBA" id="ARBA00022517"/>
    </source>
</evidence>
<keyword evidence="1 10" id="KW-0963">Cytoplasm</keyword>
<feature type="binding site" evidence="10">
    <location>
        <position position="265"/>
    </location>
    <ligand>
        <name>Zn(2+)</name>
        <dbReference type="ChEBI" id="CHEBI:29105"/>
    </ligand>
</feature>
<dbReference type="InterPro" id="IPR012340">
    <property type="entry name" value="NA-bd_OB-fold"/>
</dbReference>
<dbReference type="InterPro" id="IPR030378">
    <property type="entry name" value="G_CP_dom"/>
</dbReference>
<feature type="binding site" evidence="10">
    <location>
        <position position="271"/>
    </location>
    <ligand>
        <name>Zn(2+)</name>
        <dbReference type="ChEBI" id="CHEBI:29105"/>
    </ligand>
</feature>
<dbReference type="Gene3D" id="2.40.50.140">
    <property type="entry name" value="Nucleic acid-binding proteins"/>
    <property type="match status" value="1"/>
</dbReference>
<evidence type="ECO:0000256" key="1">
    <source>
        <dbReference type="ARBA" id="ARBA00022490"/>
    </source>
</evidence>
<evidence type="ECO:0000259" key="12">
    <source>
        <dbReference type="PROSITE" id="PS51721"/>
    </source>
</evidence>
<keyword evidence="2 10" id="KW-0690">Ribosome biogenesis</keyword>
<dbReference type="RefSeq" id="WP_054536262.1">
    <property type="nucleotide sequence ID" value="NZ_LGKP01000032.1"/>
</dbReference>
<keyword evidence="5 10" id="KW-0547">Nucleotide-binding</keyword>
<keyword evidence="7 10" id="KW-0862">Zinc</keyword>
<evidence type="ECO:0000259" key="11">
    <source>
        <dbReference type="PROSITE" id="PS50936"/>
    </source>
</evidence>
<dbReference type="Pfam" id="PF16745">
    <property type="entry name" value="RsgA_N"/>
    <property type="match status" value="1"/>
</dbReference>
<keyword evidence="4 10" id="KW-0699">rRNA-binding</keyword>
<comment type="function">
    <text evidence="10">One of several proteins that assist in the late maturation steps of the functional core of the 30S ribosomal subunit. Helps release RbfA from mature subunits. May play a role in the assembly of ribosomal proteins into the subunit. Circularly permuted GTPase that catalyzes slow GTP hydrolysis, GTPase activity is stimulated by the 30S ribosomal subunit.</text>
</comment>
<dbReference type="SUPFAM" id="SSF50249">
    <property type="entry name" value="Nucleic acid-binding proteins"/>
    <property type="match status" value="1"/>
</dbReference>
<gene>
    <name evidence="10" type="primary">rsgA</name>
    <name evidence="13" type="ORF">SE18_20140</name>
</gene>
<name>A0A0N8GPV0_9CHLR</name>
<sequence>MNGTIMRAQSGFFWVKLDETGETLRCTLRGRLKKTKQYSDLATLGDYVRITPTMPGEGAVEEIYPRRSKLARTAIKGARFEQVIVANLDIVLITFAVAHPEPHVRMIDRFLVIAEANNLDVAIIANKCDLASESKQEVFNIYEQIGYPMFYTSVATGQGIEQVQEAIHNKISAFTGPSGVGKSSLLNAIQPGLNLRTGDVSDAVNKGQHTTVAGELVPLHAGGFVADTPGIRELGLYQMEPDELEWCFREFRPFIDQCEFSDCTHTHEPECAVLTAVEAGQISAARHQSYVKLRDQTAEQSASQRF</sequence>
<keyword evidence="8 10" id="KW-0694">RNA-binding</keyword>
<feature type="domain" description="CP-type G" evidence="12">
    <location>
        <begin position="77"/>
        <end position="234"/>
    </location>
</feature>
<proteinExistence type="inferred from homology"/>
<dbReference type="NCBIfam" id="TIGR00157">
    <property type="entry name" value="ribosome small subunit-dependent GTPase A"/>
    <property type="match status" value="1"/>
</dbReference>
<dbReference type="PROSITE" id="PS51721">
    <property type="entry name" value="G_CP"/>
    <property type="match status" value="1"/>
</dbReference>
<evidence type="ECO:0000313" key="13">
    <source>
        <dbReference type="EMBL" id="KPL81914.1"/>
    </source>
</evidence>
<accession>A0A0N8GPV0</accession>
<keyword evidence="3 10" id="KW-0479">Metal-binding</keyword>
<dbReference type="InterPro" id="IPR031944">
    <property type="entry name" value="RsgA_N"/>
</dbReference>
<dbReference type="EC" id="3.6.1.-" evidence="10"/>
<keyword evidence="14" id="KW-1185">Reference proteome</keyword>
<dbReference type="PATRIC" id="fig|70996.4.peg.986"/>
<keyword evidence="9 10" id="KW-0342">GTP-binding</keyword>
<dbReference type="GO" id="GO:0019843">
    <property type="term" value="F:rRNA binding"/>
    <property type="evidence" value="ECO:0007669"/>
    <property type="project" value="UniProtKB-KW"/>
</dbReference>
<dbReference type="GO" id="GO:0005525">
    <property type="term" value="F:GTP binding"/>
    <property type="evidence" value="ECO:0007669"/>
    <property type="project" value="UniProtKB-UniRule"/>
</dbReference>
<feature type="binding site" evidence="10">
    <location>
        <position position="263"/>
    </location>
    <ligand>
        <name>Zn(2+)</name>
        <dbReference type="ChEBI" id="CHEBI:29105"/>
    </ligand>
</feature>
<dbReference type="GO" id="GO:0005737">
    <property type="term" value="C:cytoplasm"/>
    <property type="evidence" value="ECO:0007669"/>
    <property type="project" value="UniProtKB-SubCell"/>
</dbReference>
<dbReference type="HAMAP" id="MF_01820">
    <property type="entry name" value="GTPase_RsgA"/>
    <property type="match status" value="1"/>
</dbReference>
<dbReference type="GO" id="GO:0046872">
    <property type="term" value="F:metal ion binding"/>
    <property type="evidence" value="ECO:0007669"/>
    <property type="project" value="UniProtKB-KW"/>
</dbReference>
<reference evidence="13 14" key="1">
    <citation type="submission" date="2015-07" db="EMBL/GenBank/DDBJ databases">
        <title>Whole genome sequence of Herpetosiphon geysericola DSM 7119.</title>
        <authorList>
            <person name="Hemp J."/>
            <person name="Ward L.M."/>
            <person name="Pace L.A."/>
            <person name="Fischer W.W."/>
        </authorList>
    </citation>
    <scope>NUCLEOTIDE SEQUENCE [LARGE SCALE GENOMIC DNA]</scope>
    <source>
        <strain evidence="13 14">DSM 7119</strain>
    </source>
</reference>
<dbReference type="Proteomes" id="UP000050277">
    <property type="component" value="Unassembled WGS sequence"/>
</dbReference>
<dbReference type="AlphaFoldDB" id="A0A0N8GPV0"/>
<dbReference type="GO" id="GO:0042274">
    <property type="term" value="P:ribosomal small subunit biogenesis"/>
    <property type="evidence" value="ECO:0007669"/>
    <property type="project" value="UniProtKB-UniRule"/>
</dbReference>
<dbReference type="Pfam" id="PF03193">
    <property type="entry name" value="RsgA_GTPase"/>
    <property type="match status" value="1"/>
</dbReference>
<comment type="caution">
    <text evidence="13">The sequence shown here is derived from an EMBL/GenBank/DDBJ whole genome shotgun (WGS) entry which is preliminary data.</text>
</comment>
<comment type="similarity">
    <text evidence="10">Belongs to the TRAFAC class YlqF/YawG GTPase family. RsgA subfamily.</text>
</comment>
<dbReference type="STRING" id="70996.SE18_20140"/>
<keyword evidence="6 10" id="KW-0378">Hydrolase</keyword>
<evidence type="ECO:0000256" key="3">
    <source>
        <dbReference type="ARBA" id="ARBA00022723"/>
    </source>
</evidence>
<dbReference type="CDD" id="cd01854">
    <property type="entry name" value="YjeQ_EngC"/>
    <property type="match status" value="1"/>
</dbReference>
<evidence type="ECO:0000256" key="9">
    <source>
        <dbReference type="ARBA" id="ARBA00023134"/>
    </source>
</evidence>
<comment type="subcellular location">
    <subcellularLocation>
        <location evidence="10">Cytoplasm</location>
    </subcellularLocation>
</comment>
<dbReference type="CDD" id="cd04466">
    <property type="entry name" value="S1_YloQ_GTPase"/>
    <property type="match status" value="1"/>
</dbReference>
<dbReference type="PANTHER" id="PTHR32120">
    <property type="entry name" value="SMALL RIBOSOMAL SUBUNIT BIOGENESIS GTPASE RSGA"/>
    <property type="match status" value="1"/>
</dbReference>
<evidence type="ECO:0000256" key="6">
    <source>
        <dbReference type="ARBA" id="ARBA00022801"/>
    </source>
</evidence>
<organism evidence="13 14">
    <name type="scientific">Herpetosiphon geysericola</name>
    <dbReference type="NCBI Taxonomy" id="70996"/>
    <lineage>
        <taxon>Bacteria</taxon>
        <taxon>Bacillati</taxon>
        <taxon>Chloroflexota</taxon>
        <taxon>Chloroflexia</taxon>
        <taxon>Herpetosiphonales</taxon>
        <taxon>Herpetosiphonaceae</taxon>
        <taxon>Herpetosiphon</taxon>
    </lineage>
</organism>
<dbReference type="PROSITE" id="PS50936">
    <property type="entry name" value="ENGC_GTPASE"/>
    <property type="match status" value="1"/>
</dbReference>
<dbReference type="SUPFAM" id="SSF52540">
    <property type="entry name" value="P-loop containing nucleoside triphosphate hydrolases"/>
    <property type="match status" value="1"/>
</dbReference>
<dbReference type="OrthoDB" id="9809485at2"/>
<dbReference type="Gene3D" id="3.40.50.300">
    <property type="entry name" value="P-loop containing nucleotide triphosphate hydrolases"/>
    <property type="match status" value="1"/>
</dbReference>
<evidence type="ECO:0000256" key="7">
    <source>
        <dbReference type="ARBA" id="ARBA00022833"/>
    </source>
</evidence>
<dbReference type="Gene3D" id="1.10.40.50">
    <property type="entry name" value="Probable gtpase engc, domain 3"/>
    <property type="match status" value="1"/>
</dbReference>
<feature type="binding site" evidence="10">
    <location>
        <begin position="126"/>
        <end position="129"/>
    </location>
    <ligand>
        <name>GTP</name>
        <dbReference type="ChEBI" id="CHEBI:37565"/>
    </ligand>
</feature>
<dbReference type="PANTHER" id="PTHR32120:SF11">
    <property type="entry name" value="SMALL RIBOSOMAL SUBUNIT BIOGENESIS GTPASE RSGA 1, MITOCHONDRIAL-RELATED"/>
    <property type="match status" value="1"/>
</dbReference>
<protein>
    <recommendedName>
        <fullName evidence="10">Small ribosomal subunit biogenesis GTPase RsgA</fullName>
        <ecNumber evidence="10">3.6.1.-</ecNumber>
    </recommendedName>
</protein>
<feature type="binding site" evidence="10">
    <location>
        <position position="258"/>
    </location>
    <ligand>
        <name>Zn(2+)</name>
        <dbReference type="ChEBI" id="CHEBI:29105"/>
    </ligand>
</feature>
<feature type="binding site" evidence="10">
    <location>
        <begin position="176"/>
        <end position="184"/>
    </location>
    <ligand>
        <name>GTP</name>
        <dbReference type="ChEBI" id="CHEBI:37565"/>
    </ligand>
</feature>